<accession>A0A8K0GF38</accession>
<evidence type="ECO:0000256" key="5">
    <source>
        <dbReference type="ARBA" id="ARBA00022989"/>
    </source>
</evidence>
<keyword evidence="6 8" id="KW-0472">Membrane</keyword>
<evidence type="ECO:0000313" key="9">
    <source>
        <dbReference type="EMBL" id="KAF2896791.1"/>
    </source>
</evidence>
<feature type="transmembrane region" description="Helical" evidence="8">
    <location>
        <begin position="488"/>
        <end position="509"/>
    </location>
</feature>
<gene>
    <name evidence="9" type="ORF">ILUMI_09386</name>
</gene>
<organism evidence="9 10">
    <name type="scientific">Ignelater luminosus</name>
    <name type="common">Cucubano</name>
    <name type="synonym">Pyrophorus luminosus</name>
    <dbReference type="NCBI Taxonomy" id="2038154"/>
    <lineage>
        <taxon>Eukaryota</taxon>
        <taxon>Metazoa</taxon>
        <taxon>Ecdysozoa</taxon>
        <taxon>Arthropoda</taxon>
        <taxon>Hexapoda</taxon>
        <taxon>Insecta</taxon>
        <taxon>Pterygota</taxon>
        <taxon>Neoptera</taxon>
        <taxon>Endopterygota</taxon>
        <taxon>Coleoptera</taxon>
        <taxon>Polyphaga</taxon>
        <taxon>Elateriformia</taxon>
        <taxon>Elateroidea</taxon>
        <taxon>Elateridae</taxon>
        <taxon>Agrypninae</taxon>
        <taxon>Pyrophorini</taxon>
        <taxon>Ignelater</taxon>
    </lineage>
</organism>
<evidence type="ECO:0000256" key="3">
    <source>
        <dbReference type="ARBA" id="ARBA00022475"/>
    </source>
</evidence>
<keyword evidence="4 8" id="KW-0812">Transmembrane</keyword>
<evidence type="ECO:0000256" key="8">
    <source>
        <dbReference type="SAM" id="Phobius"/>
    </source>
</evidence>
<dbReference type="GO" id="GO:0005044">
    <property type="term" value="F:scavenger receptor activity"/>
    <property type="evidence" value="ECO:0007669"/>
    <property type="project" value="TreeGrafter"/>
</dbReference>
<feature type="transmembrane region" description="Helical" evidence="8">
    <location>
        <begin position="53"/>
        <end position="76"/>
    </location>
</feature>
<comment type="subcellular location">
    <subcellularLocation>
        <location evidence="1">Cell membrane</location>
    </subcellularLocation>
</comment>
<evidence type="ECO:0000256" key="6">
    <source>
        <dbReference type="ARBA" id="ARBA00023136"/>
    </source>
</evidence>
<dbReference type="PANTHER" id="PTHR11923:SF67">
    <property type="entry name" value="RE68569P"/>
    <property type="match status" value="1"/>
</dbReference>
<sequence>MKDAIVSWSRILRRSYSAVSTDANERTTNNDDCPVNSPQNVALGLFRGNFRGILAIAFLGLLGIGSGIFILVAHPYDILFKLKCVFTEGGEVFELWRTPPIDLYLKVYLYNVTNKDAFLNGTEKLKVQEVGPYVYREALSHENVTFNANGTVSAIPHHPLVWIPELSEGHQEDDQVIMPHIALLSIGHVVSSASVFTQFGLNLVIRQTDSQPLMQMSAKDFMFGYDSTLISLGYRFMPNWIYFDKVGLIDRMYDFEGDFETVYTGENDIRETGLLDTYRGSRSLPQWEGDCGNIHNASDGTKFASYIKPNQRLLFFRKNMCRAQTLVLVNKTTRSGLDGYVYNFEENALDNGKYRPENKCFCKSDNCMPTGLLDVNGCYYGFPIATSYPHFLDADPSVRDYVEGSHPDPEKHRSYFIVQPESGLPIEVAARFQINMVLGDLNSIAHVEKFSNMILPLLWTETTMQRLPESLANRFRLYLNVLPVFQTAMIYFSFIIGTILVIVAAYKYIRKIKTFGKVYKSAWSDEFVEEDINRKLSTYSYVPEKRASLSSKELEIYFSSLITPLNQDITFEEFQNLKEENI</sequence>
<dbReference type="PRINTS" id="PR01609">
    <property type="entry name" value="CD36FAMILY"/>
</dbReference>
<dbReference type="EMBL" id="VTPC01004745">
    <property type="protein sequence ID" value="KAF2896791.1"/>
    <property type="molecule type" value="Genomic_DNA"/>
</dbReference>
<comment type="similarity">
    <text evidence="2">Belongs to the CD36 family.</text>
</comment>
<evidence type="ECO:0000256" key="7">
    <source>
        <dbReference type="ARBA" id="ARBA00023180"/>
    </source>
</evidence>
<reference evidence="9" key="1">
    <citation type="submission" date="2019-08" db="EMBL/GenBank/DDBJ databases">
        <title>The genome of the North American firefly Photinus pyralis.</title>
        <authorList>
            <consortium name="Photinus pyralis genome working group"/>
            <person name="Fallon T.R."/>
            <person name="Sander Lower S.E."/>
            <person name="Weng J.-K."/>
        </authorList>
    </citation>
    <scope>NUCLEOTIDE SEQUENCE</scope>
    <source>
        <strain evidence="9">TRF0915ILg1</strain>
        <tissue evidence="9">Whole body</tissue>
    </source>
</reference>
<evidence type="ECO:0008006" key="11">
    <source>
        <dbReference type="Google" id="ProtNLM"/>
    </source>
</evidence>
<dbReference type="AlphaFoldDB" id="A0A8K0GF38"/>
<comment type="caution">
    <text evidence="9">The sequence shown here is derived from an EMBL/GenBank/DDBJ whole genome shotgun (WGS) entry which is preliminary data.</text>
</comment>
<protein>
    <recommendedName>
        <fullName evidence="11">Scavenger receptor class B member 1</fullName>
    </recommendedName>
</protein>
<dbReference type="OrthoDB" id="18585at2759"/>
<name>A0A8K0GF38_IGNLU</name>
<evidence type="ECO:0000256" key="2">
    <source>
        <dbReference type="ARBA" id="ARBA00010532"/>
    </source>
</evidence>
<keyword evidence="5 8" id="KW-1133">Transmembrane helix</keyword>
<evidence type="ECO:0000256" key="4">
    <source>
        <dbReference type="ARBA" id="ARBA00022692"/>
    </source>
</evidence>
<dbReference type="GO" id="GO:0005737">
    <property type="term" value="C:cytoplasm"/>
    <property type="evidence" value="ECO:0007669"/>
    <property type="project" value="TreeGrafter"/>
</dbReference>
<dbReference type="PANTHER" id="PTHR11923">
    <property type="entry name" value="SCAVENGER RECEPTOR CLASS B TYPE-1 SR-B1"/>
    <property type="match status" value="1"/>
</dbReference>
<evidence type="ECO:0000256" key="1">
    <source>
        <dbReference type="ARBA" id="ARBA00004236"/>
    </source>
</evidence>
<keyword evidence="10" id="KW-1185">Reference proteome</keyword>
<keyword evidence="3" id="KW-1003">Cell membrane</keyword>
<dbReference type="Pfam" id="PF01130">
    <property type="entry name" value="CD36"/>
    <property type="match status" value="1"/>
</dbReference>
<evidence type="ECO:0000313" key="10">
    <source>
        <dbReference type="Proteomes" id="UP000801492"/>
    </source>
</evidence>
<dbReference type="GO" id="GO:0005886">
    <property type="term" value="C:plasma membrane"/>
    <property type="evidence" value="ECO:0007669"/>
    <property type="project" value="UniProtKB-SubCell"/>
</dbReference>
<proteinExistence type="inferred from homology"/>
<dbReference type="Proteomes" id="UP000801492">
    <property type="component" value="Unassembled WGS sequence"/>
</dbReference>
<keyword evidence="7" id="KW-0325">Glycoprotein</keyword>
<dbReference type="InterPro" id="IPR002159">
    <property type="entry name" value="CD36_fam"/>
</dbReference>